<dbReference type="Pfam" id="PF02630">
    <property type="entry name" value="SCO1-SenC"/>
    <property type="match status" value="1"/>
</dbReference>
<dbReference type="InterPro" id="IPR013766">
    <property type="entry name" value="Thioredoxin_domain"/>
</dbReference>
<comment type="similarity">
    <text evidence="1">Belongs to the SCO1/2 family.</text>
</comment>
<evidence type="ECO:0000256" key="2">
    <source>
        <dbReference type="ARBA" id="ARBA00023008"/>
    </source>
</evidence>
<dbReference type="CDD" id="cd02968">
    <property type="entry name" value="SCO"/>
    <property type="match status" value="1"/>
</dbReference>
<organism evidence="5 6">
    <name type="scientific">Ramlibacter alkalitolerans</name>
    <dbReference type="NCBI Taxonomy" id="2039631"/>
    <lineage>
        <taxon>Bacteria</taxon>
        <taxon>Pseudomonadati</taxon>
        <taxon>Pseudomonadota</taxon>
        <taxon>Betaproteobacteria</taxon>
        <taxon>Burkholderiales</taxon>
        <taxon>Comamonadaceae</taxon>
        <taxon>Ramlibacter</taxon>
    </lineage>
</organism>
<evidence type="ECO:0000256" key="1">
    <source>
        <dbReference type="ARBA" id="ARBA00010996"/>
    </source>
</evidence>
<dbReference type="PANTHER" id="PTHR12151">
    <property type="entry name" value="ELECTRON TRANSPORT PROTIN SCO1/SENC FAMILY MEMBER"/>
    <property type="match status" value="1"/>
</dbReference>
<feature type="domain" description="Thioredoxin" evidence="4">
    <location>
        <begin position="40"/>
        <end position="201"/>
    </location>
</feature>
<dbReference type="PROSITE" id="PS51257">
    <property type="entry name" value="PROKAR_LIPOPROTEIN"/>
    <property type="match status" value="1"/>
</dbReference>
<dbReference type="PANTHER" id="PTHR12151:SF25">
    <property type="entry name" value="LINALOOL DEHYDRATASE_ISOMERASE DOMAIN-CONTAINING PROTEIN"/>
    <property type="match status" value="1"/>
</dbReference>
<keyword evidence="6" id="KW-1185">Reference proteome</keyword>
<sequence length="208" mass="22542">MLRTAVVCAALVSAACAGAARLTHGFQVWTEEGARRIEVALAPVPAPAVSVQGPGLAAGELRGLLANGRDISVVEFVYTHCETLCLAGGTVFQQMQAALQARATPPHVQLVSISFDPERDDPARLATYAERMAADARWWRFVRVPTATQTRTLLDAFRVVVVPDGRDFQHNAALLVVDREGRLLRIFDFAEQQLALDYALHLAEGGKP</sequence>
<accession>A0ABS1JLV4</accession>
<name>A0ABS1JLV4_9BURK</name>
<evidence type="ECO:0000313" key="6">
    <source>
        <dbReference type="Proteomes" id="UP000622707"/>
    </source>
</evidence>
<dbReference type="InterPro" id="IPR003782">
    <property type="entry name" value="SCO1/SenC"/>
</dbReference>
<protein>
    <submittedName>
        <fullName evidence="5">SCO family protein</fullName>
    </submittedName>
</protein>
<keyword evidence="3" id="KW-0732">Signal</keyword>
<dbReference type="Proteomes" id="UP000622707">
    <property type="component" value="Unassembled WGS sequence"/>
</dbReference>
<reference evidence="5 6" key="1">
    <citation type="journal article" date="2017" name="Int. J. Syst. Evol. Microbiol.">
        <title>Ramlibacter alkalitolerans sp. nov., alkali-tolerant bacterium isolated from soil of ginseng.</title>
        <authorList>
            <person name="Lee D.H."/>
            <person name="Cha C.J."/>
        </authorList>
    </citation>
    <scope>NUCLEOTIDE SEQUENCE [LARGE SCALE GENOMIC DNA]</scope>
    <source>
        <strain evidence="5 6">KACC 19305</strain>
    </source>
</reference>
<dbReference type="EMBL" id="JAEQND010000004">
    <property type="protein sequence ID" value="MBL0425203.1"/>
    <property type="molecule type" value="Genomic_DNA"/>
</dbReference>
<proteinExistence type="inferred from homology"/>
<feature type="chain" id="PRO_5046345529" evidence="3">
    <location>
        <begin position="20"/>
        <end position="208"/>
    </location>
</feature>
<dbReference type="PROSITE" id="PS51352">
    <property type="entry name" value="THIOREDOXIN_2"/>
    <property type="match status" value="1"/>
</dbReference>
<dbReference type="Gene3D" id="3.40.30.10">
    <property type="entry name" value="Glutaredoxin"/>
    <property type="match status" value="1"/>
</dbReference>
<dbReference type="InterPro" id="IPR036249">
    <property type="entry name" value="Thioredoxin-like_sf"/>
</dbReference>
<keyword evidence="2" id="KW-0186">Copper</keyword>
<evidence type="ECO:0000259" key="4">
    <source>
        <dbReference type="PROSITE" id="PS51352"/>
    </source>
</evidence>
<feature type="signal peptide" evidence="3">
    <location>
        <begin position="1"/>
        <end position="19"/>
    </location>
</feature>
<gene>
    <name evidence="5" type="ORF">JI746_08790</name>
</gene>
<dbReference type="SUPFAM" id="SSF52833">
    <property type="entry name" value="Thioredoxin-like"/>
    <property type="match status" value="1"/>
</dbReference>
<dbReference type="RefSeq" id="WP_201688583.1">
    <property type="nucleotide sequence ID" value="NZ_JAEQND010000004.1"/>
</dbReference>
<evidence type="ECO:0000256" key="3">
    <source>
        <dbReference type="SAM" id="SignalP"/>
    </source>
</evidence>
<evidence type="ECO:0000313" key="5">
    <source>
        <dbReference type="EMBL" id="MBL0425203.1"/>
    </source>
</evidence>
<comment type="caution">
    <text evidence="5">The sequence shown here is derived from an EMBL/GenBank/DDBJ whole genome shotgun (WGS) entry which is preliminary data.</text>
</comment>